<comment type="caution">
    <text evidence="2">The sequence shown here is derived from an EMBL/GenBank/DDBJ whole genome shotgun (WGS) entry which is preliminary data.</text>
</comment>
<reference evidence="2" key="1">
    <citation type="submission" date="2019-12" db="EMBL/GenBank/DDBJ databases">
        <title>Genome sequencing and annotation of Brassica cretica.</title>
        <authorList>
            <person name="Studholme D.J."/>
            <person name="Sarris P.F."/>
        </authorList>
    </citation>
    <scope>NUCLEOTIDE SEQUENCE</scope>
    <source>
        <strain evidence="2">PFS-001/15</strain>
        <tissue evidence="2">Leaf</tissue>
    </source>
</reference>
<evidence type="ECO:0000313" key="2">
    <source>
        <dbReference type="EMBL" id="KAF2608466.1"/>
    </source>
</evidence>
<sequence>MRSGHHHHHQAPARRERERESDREERATARRRERESDGAEEREREARVFSLWDFPTELRCSFLNETKEGAATPFIGKDEENPSSLSNGL</sequence>
<feature type="region of interest" description="Disordered" evidence="1">
    <location>
        <begin position="1"/>
        <end position="46"/>
    </location>
</feature>
<gene>
    <name evidence="2" type="ORF">F2Q68_00044311</name>
</gene>
<feature type="region of interest" description="Disordered" evidence="1">
    <location>
        <begin position="66"/>
        <end position="89"/>
    </location>
</feature>
<evidence type="ECO:0000313" key="3">
    <source>
        <dbReference type="Proteomes" id="UP000712281"/>
    </source>
</evidence>
<dbReference type="EMBL" id="QGKW02000276">
    <property type="protein sequence ID" value="KAF2608466.1"/>
    <property type="molecule type" value="Genomic_DNA"/>
</dbReference>
<protein>
    <submittedName>
        <fullName evidence="2">Uncharacterized protein</fullName>
    </submittedName>
</protein>
<dbReference type="Proteomes" id="UP000712281">
    <property type="component" value="Unassembled WGS sequence"/>
</dbReference>
<proteinExistence type="predicted"/>
<evidence type="ECO:0000256" key="1">
    <source>
        <dbReference type="SAM" id="MobiDB-lite"/>
    </source>
</evidence>
<organism evidence="2 3">
    <name type="scientific">Brassica cretica</name>
    <name type="common">Mustard</name>
    <dbReference type="NCBI Taxonomy" id="69181"/>
    <lineage>
        <taxon>Eukaryota</taxon>
        <taxon>Viridiplantae</taxon>
        <taxon>Streptophyta</taxon>
        <taxon>Embryophyta</taxon>
        <taxon>Tracheophyta</taxon>
        <taxon>Spermatophyta</taxon>
        <taxon>Magnoliopsida</taxon>
        <taxon>eudicotyledons</taxon>
        <taxon>Gunneridae</taxon>
        <taxon>Pentapetalae</taxon>
        <taxon>rosids</taxon>
        <taxon>malvids</taxon>
        <taxon>Brassicales</taxon>
        <taxon>Brassicaceae</taxon>
        <taxon>Brassiceae</taxon>
        <taxon>Brassica</taxon>
    </lineage>
</organism>
<dbReference type="AlphaFoldDB" id="A0A8S9LTJ3"/>
<feature type="compositionally biased region" description="Basic residues" evidence="1">
    <location>
        <begin position="1"/>
        <end position="12"/>
    </location>
</feature>
<feature type="compositionally biased region" description="Basic and acidic residues" evidence="1">
    <location>
        <begin position="13"/>
        <end position="46"/>
    </location>
</feature>
<name>A0A8S9LTJ3_BRACR</name>
<accession>A0A8S9LTJ3</accession>